<dbReference type="SUPFAM" id="SSF55781">
    <property type="entry name" value="GAF domain-like"/>
    <property type="match status" value="1"/>
</dbReference>
<dbReference type="Proteomes" id="UP000385207">
    <property type="component" value="Unassembled WGS sequence"/>
</dbReference>
<dbReference type="EMBL" id="CABVII010000007">
    <property type="protein sequence ID" value="VVO84963.1"/>
    <property type="molecule type" value="Genomic_DNA"/>
</dbReference>
<protein>
    <submittedName>
        <fullName evidence="1">Uncharacterized protein</fullName>
    </submittedName>
</protein>
<name>A0A5E6QF72_PSEFL</name>
<evidence type="ECO:0000313" key="2">
    <source>
        <dbReference type="Proteomes" id="UP000385207"/>
    </source>
</evidence>
<reference evidence="1 2" key="1">
    <citation type="submission" date="2019-09" db="EMBL/GenBank/DDBJ databases">
        <authorList>
            <person name="Chandra G."/>
            <person name="Truman W A."/>
        </authorList>
    </citation>
    <scope>NUCLEOTIDE SEQUENCE [LARGE SCALE GENOMIC DNA]</scope>
    <source>
        <strain evidence="1">PS862</strain>
    </source>
</reference>
<dbReference type="AlphaFoldDB" id="A0A5E6QF72"/>
<gene>
    <name evidence="1" type="ORF">PS862_02031</name>
</gene>
<dbReference type="InterPro" id="IPR029016">
    <property type="entry name" value="GAF-like_dom_sf"/>
</dbReference>
<accession>A0A5E6QF72</accession>
<organism evidence="1 2">
    <name type="scientific">Pseudomonas fluorescens</name>
    <dbReference type="NCBI Taxonomy" id="294"/>
    <lineage>
        <taxon>Bacteria</taxon>
        <taxon>Pseudomonadati</taxon>
        <taxon>Pseudomonadota</taxon>
        <taxon>Gammaproteobacteria</taxon>
        <taxon>Pseudomonadales</taxon>
        <taxon>Pseudomonadaceae</taxon>
        <taxon>Pseudomonas</taxon>
    </lineage>
</organism>
<proteinExistence type="predicted"/>
<dbReference type="Gene3D" id="3.30.450.40">
    <property type="match status" value="1"/>
</dbReference>
<sequence>MPLARTGIGKALMLDDRQEEWQRLYEVSLPAGGKNQFWPQHPEQSWEQVEPRMLEYVAGGYAFDLEDNEPSIRCVERLLRCWWPKGWAWHRWRIGWGIRARRSSVASTSATSSAVPATNAPPDPPQIPCGSGLARESGVSVNINVG</sequence>
<evidence type="ECO:0000313" key="1">
    <source>
        <dbReference type="EMBL" id="VVO84963.1"/>
    </source>
</evidence>